<evidence type="ECO:0000256" key="3">
    <source>
        <dbReference type="PROSITE-ProRule" id="PRU00339"/>
    </source>
</evidence>
<dbReference type="Proteomes" id="UP000663848">
    <property type="component" value="Unassembled WGS sequence"/>
</dbReference>
<feature type="repeat" description="TPR" evidence="3">
    <location>
        <begin position="9"/>
        <end position="42"/>
    </location>
</feature>
<feature type="non-terminal residue" evidence="4">
    <location>
        <position position="1"/>
    </location>
</feature>
<reference evidence="4" key="1">
    <citation type="submission" date="2021-02" db="EMBL/GenBank/DDBJ databases">
        <authorList>
            <person name="Nowell W R."/>
        </authorList>
    </citation>
    <scope>NUCLEOTIDE SEQUENCE</scope>
</reference>
<dbReference type="Pfam" id="PF13424">
    <property type="entry name" value="TPR_12"/>
    <property type="match status" value="1"/>
</dbReference>
<protein>
    <recommendedName>
        <fullName evidence="6">Kinesin light chain</fullName>
    </recommendedName>
</protein>
<dbReference type="EMBL" id="CAJOBR010050856">
    <property type="protein sequence ID" value="CAF5050407.1"/>
    <property type="molecule type" value="Genomic_DNA"/>
</dbReference>
<evidence type="ECO:0000313" key="5">
    <source>
        <dbReference type="Proteomes" id="UP000663848"/>
    </source>
</evidence>
<dbReference type="SMART" id="SM00028">
    <property type="entry name" value="TPR"/>
    <property type="match status" value="2"/>
</dbReference>
<proteinExistence type="predicted"/>
<dbReference type="InterPro" id="IPR011990">
    <property type="entry name" value="TPR-like_helical_dom_sf"/>
</dbReference>
<sequence>SCSNPLDSASTYNNIGETYRAMGDHSKALSYYQKALEIEQKHLSSSHPSLAITISNMAVALEDTKQYEQAYEHAERAVDILLHSFGPNHAQTIINKNYRDQLRE</sequence>
<keyword evidence="1" id="KW-0677">Repeat</keyword>
<dbReference type="InterPro" id="IPR019734">
    <property type="entry name" value="TPR_rpt"/>
</dbReference>
<evidence type="ECO:0000313" key="4">
    <source>
        <dbReference type="EMBL" id="CAF5050407.1"/>
    </source>
</evidence>
<dbReference type="Gene3D" id="1.25.40.10">
    <property type="entry name" value="Tetratricopeptide repeat domain"/>
    <property type="match status" value="1"/>
</dbReference>
<dbReference type="PANTHER" id="PTHR45641:SF1">
    <property type="entry name" value="AAA+ ATPASE DOMAIN-CONTAINING PROTEIN"/>
    <property type="match status" value="1"/>
</dbReference>
<evidence type="ECO:0000256" key="1">
    <source>
        <dbReference type="ARBA" id="ARBA00022737"/>
    </source>
</evidence>
<dbReference type="AlphaFoldDB" id="A0A822CQ56"/>
<dbReference type="PROSITE" id="PS50005">
    <property type="entry name" value="TPR"/>
    <property type="match status" value="1"/>
</dbReference>
<evidence type="ECO:0008006" key="6">
    <source>
        <dbReference type="Google" id="ProtNLM"/>
    </source>
</evidence>
<dbReference type="PANTHER" id="PTHR45641">
    <property type="entry name" value="TETRATRICOPEPTIDE REPEAT PROTEIN (AFU_ORTHOLOGUE AFUA_6G03870)"/>
    <property type="match status" value="1"/>
</dbReference>
<name>A0A822CQ56_9BILA</name>
<evidence type="ECO:0000256" key="2">
    <source>
        <dbReference type="ARBA" id="ARBA00022803"/>
    </source>
</evidence>
<dbReference type="SUPFAM" id="SSF48452">
    <property type="entry name" value="TPR-like"/>
    <property type="match status" value="1"/>
</dbReference>
<feature type="non-terminal residue" evidence="4">
    <location>
        <position position="104"/>
    </location>
</feature>
<keyword evidence="2 3" id="KW-0802">TPR repeat</keyword>
<dbReference type="PROSITE" id="PS50293">
    <property type="entry name" value="TPR_REGION"/>
    <property type="match status" value="1"/>
</dbReference>
<gene>
    <name evidence="4" type="ORF">QYT958_LOCUS42006</name>
</gene>
<accession>A0A822CQ56</accession>
<comment type="caution">
    <text evidence="4">The sequence shown here is derived from an EMBL/GenBank/DDBJ whole genome shotgun (WGS) entry which is preliminary data.</text>
</comment>
<organism evidence="4 5">
    <name type="scientific">Rotaria socialis</name>
    <dbReference type="NCBI Taxonomy" id="392032"/>
    <lineage>
        <taxon>Eukaryota</taxon>
        <taxon>Metazoa</taxon>
        <taxon>Spiralia</taxon>
        <taxon>Gnathifera</taxon>
        <taxon>Rotifera</taxon>
        <taxon>Eurotatoria</taxon>
        <taxon>Bdelloidea</taxon>
        <taxon>Philodinida</taxon>
        <taxon>Philodinidae</taxon>
        <taxon>Rotaria</taxon>
    </lineage>
</organism>